<reference evidence="3" key="1">
    <citation type="journal article" date="2019" name="Int. J. Syst. Evol. Microbiol.">
        <title>The Global Catalogue of Microorganisms (GCM) 10K type strain sequencing project: providing services to taxonomists for standard genome sequencing and annotation.</title>
        <authorList>
            <consortium name="The Broad Institute Genomics Platform"/>
            <consortium name="The Broad Institute Genome Sequencing Center for Infectious Disease"/>
            <person name="Wu L."/>
            <person name="Ma J."/>
        </authorList>
    </citation>
    <scope>NUCLEOTIDE SEQUENCE [LARGE SCALE GENOMIC DNA]</scope>
    <source>
        <strain evidence="3">JCM 17933</strain>
    </source>
</reference>
<gene>
    <name evidence="2" type="ORF">GCM10023191_008430</name>
</gene>
<dbReference type="PANTHER" id="PTHR14237:SF19">
    <property type="entry name" value="MITOCHONDRIAL AMIDOXIME REDUCING COMPONENT 1"/>
    <property type="match status" value="1"/>
</dbReference>
<dbReference type="InterPro" id="IPR011037">
    <property type="entry name" value="Pyrv_Knase-like_insert_dom_sf"/>
</dbReference>
<sequence length="268" mass="29306">MRAVVRELNVYPLKSGGGTALTSAEVTPTGIRHDREFVLIRPDGARLSQREVARMARLRPSYDGQKLVVDSVDAVTPLVHEAFSDGPVRDVRLPATMCQGVDQGDEAADWFGALLDVECRLVRFTGRRETSRGGGTVAFADGYPLLVISAESLADLNARLDEPLPMNRFRPSLVVEGLGAFGEDRVERLWIGPVEIEIVKPCDRCVITTTDQETGLRGREPLRTLATYRTMPKDGGGQAVFFGQNAIPRAFGTIRVGDTVRASARRTL</sequence>
<evidence type="ECO:0000259" key="1">
    <source>
        <dbReference type="PROSITE" id="PS51340"/>
    </source>
</evidence>
<dbReference type="RefSeq" id="WP_345457639.1">
    <property type="nucleotide sequence ID" value="NZ_BAABHF010000009.1"/>
</dbReference>
<evidence type="ECO:0000313" key="2">
    <source>
        <dbReference type="EMBL" id="GAA4484784.1"/>
    </source>
</evidence>
<dbReference type="PANTHER" id="PTHR14237">
    <property type="entry name" value="MOLYBDOPTERIN COFACTOR SULFURASE MOSC"/>
    <property type="match status" value="1"/>
</dbReference>
<dbReference type="Pfam" id="PF03473">
    <property type="entry name" value="MOSC"/>
    <property type="match status" value="1"/>
</dbReference>
<organism evidence="2 3">
    <name type="scientific">Actinoallomurus oryzae</name>
    <dbReference type="NCBI Taxonomy" id="502180"/>
    <lineage>
        <taxon>Bacteria</taxon>
        <taxon>Bacillati</taxon>
        <taxon>Actinomycetota</taxon>
        <taxon>Actinomycetes</taxon>
        <taxon>Streptosporangiales</taxon>
        <taxon>Thermomonosporaceae</taxon>
        <taxon>Actinoallomurus</taxon>
    </lineage>
</organism>
<dbReference type="Pfam" id="PF03476">
    <property type="entry name" value="MOSC_N"/>
    <property type="match status" value="1"/>
</dbReference>
<dbReference type="Proteomes" id="UP001500503">
    <property type="component" value="Unassembled WGS sequence"/>
</dbReference>
<dbReference type="InterPro" id="IPR005302">
    <property type="entry name" value="MoCF_Sase_C"/>
</dbReference>
<dbReference type="PROSITE" id="PS51340">
    <property type="entry name" value="MOSC"/>
    <property type="match status" value="1"/>
</dbReference>
<evidence type="ECO:0000313" key="3">
    <source>
        <dbReference type="Proteomes" id="UP001500503"/>
    </source>
</evidence>
<comment type="caution">
    <text evidence="2">The sequence shown here is derived from an EMBL/GenBank/DDBJ whole genome shotgun (WGS) entry which is preliminary data.</text>
</comment>
<proteinExistence type="predicted"/>
<dbReference type="SUPFAM" id="SSF50800">
    <property type="entry name" value="PK beta-barrel domain-like"/>
    <property type="match status" value="1"/>
</dbReference>
<protein>
    <submittedName>
        <fullName evidence="2">MOSC domain-containing protein</fullName>
    </submittedName>
</protein>
<accession>A0ABP8PDE5</accession>
<keyword evidence="3" id="KW-1185">Reference proteome</keyword>
<dbReference type="InterPro" id="IPR005303">
    <property type="entry name" value="MOCOS_middle"/>
</dbReference>
<dbReference type="SUPFAM" id="SSF141673">
    <property type="entry name" value="MOSC N-terminal domain-like"/>
    <property type="match status" value="1"/>
</dbReference>
<name>A0ABP8PDE5_9ACTN</name>
<feature type="domain" description="MOSC" evidence="1">
    <location>
        <begin position="119"/>
        <end position="263"/>
    </location>
</feature>
<dbReference type="EMBL" id="BAABHF010000009">
    <property type="protein sequence ID" value="GAA4484784.1"/>
    <property type="molecule type" value="Genomic_DNA"/>
</dbReference>